<proteinExistence type="predicted"/>
<dbReference type="EMBL" id="KB468020">
    <property type="protein sequence ID" value="PCH39609.1"/>
    <property type="molecule type" value="Genomic_DNA"/>
</dbReference>
<keyword evidence="4" id="KW-1185">Reference proteome</keyword>
<evidence type="ECO:0000313" key="3">
    <source>
        <dbReference type="EMBL" id="PCH39609.1"/>
    </source>
</evidence>
<organism evidence="3 4">
    <name type="scientific">Wolfiporia cocos (strain MD-104)</name>
    <name type="common">Brown rot fungus</name>
    <dbReference type="NCBI Taxonomy" id="742152"/>
    <lineage>
        <taxon>Eukaryota</taxon>
        <taxon>Fungi</taxon>
        <taxon>Dikarya</taxon>
        <taxon>Basidiomycota</taxon>
        <taxon>Agaricomycotina</taxon>
        <taxon>Agaricomycetes</taxon>
        <taxon>Polyporales</taxon>
        <taxon>Phaeolaceae</taxon>
        <taxon>Wolfiporia</taxon>
    </lineage>
</organism>
<keyword evidence="1" id="KW-0175">Coiled coil</keyword>
<dbReference type="AlphaFoldDB" id="A0A2H3JLD8"/>
<feature type="coiled-coil region" evidence="1">
    <location>
        <begin position="137"/>
        <end position="164"/>
    </location>
</feature>
<dbReference type="Proteomes" id="UP000218811">
    <property type="component" value="Unassembled WGS sequence"/>
</dbReference>
<reference evidence="3 4" key="1">
    <citation type="journal article" date="2012" name="Science">
        <title>The Paleozoic origin of enzymatic lignin decomposition reconstructed from 31 fungal genomes.</title>
        <authorList>
            <person name="Floudas D."/>
            <person name="Binder M."/>
            <person name="Riley R."/>
            <person name="Barry K."/>
            <person name="Blanchette R.A."/>
            <person name="Henrissat B."/>
            <person name="Martinez A.T."/>
            <person name="Otillar R."/>
            <person name="Spatafora J.W."/>
            <person name="Yadav J.S."/>
            <person name="Aerts A."/>
            <person name="Benoit I."/>
            <person name="Boyd A."/>
            <person name="Carlson A."/>
            <person name="Copeland A."/>
            <person name="Coutinho P.M."/>
            <person name="de Vries R.P."/>
            <person name="Ferreira P."/>
            <person name="Findley K."/>
            <person name="Foster B."/>
            <person name="Gaskell J."/>
            <person name="Glotzer D."/>
            <person name="Gorecki P."/>
            <person name="Heitman J."/>
            <person name="Hesse C."/>
            <person name="Hori C."/>
            <person name="Igarashi K."/>
            <person name="Jurgens J.A."/>
            <person name="Kallen N."/>
            <person name="Kersten P."/>
            <person name="Kohler A."/>
            <person name="Kuees U."/>
            <person name="Kumar T.K.A."/>
            <person name="Kuo A."/>
            <person name="LaButti K."/>
            <person name="Larrondo L.F."/>
            <person name="Lindquist E."/>
            <person name="Ling A."/>
            <person name="Lombard V."/>
            <person name="Lucas S."/>
            <person name="Lundell T."/>
            <person name="Martin R."/>
            <person name="McLaughlin D.J."/>
            <person name="Morgenstern I."/>
            <person name="Morin E."/>
            <person name="Murat C."/>
            <person name="Nagy L.G."/>
            <person name="Nolan M."/>
            <person name="Ohm R.A."/>
            <person name="Patyshakuliyeva A."/>
            <person name="Rokas A."/>
            <person name="Ruiz-Duenas F.J."/>
            <person name="Sabat G."/>
            <person name="Salamov A."/>
            <person name="Samejima M."/>
            <person name="Schmutz J."/>
            <person name="Slot J.C."/>
            <person name="St John F."/>
            <person name="Stenlid J."/>
            <person name="Sun H."/>
            <person name="Sun S."/>
            <person name="Syed K."/>
            <person name="Tsang A."/>
            <person name="Wiebenga A."/>
            <person name="Young D."/>
            <person name="Pisabarro A."/>
            <person name="Eastwood D.C."/>
            <person name="Martin F."/>
            <person name="Cullen D."/>
            <person name="Grigoriev I.V."/>
            <person name="Hibbett D.S."/>
        </authorList>
    </citation>
    <scope>NUCLEOTIDE SEQUENCE [LARGE SCALE GENOMIC DNA]</scope>
    <source>
        <strain evidence="3 4">MD-104</strain>
    </source>
</reference>
<feature type="region of interest" description="Disordered" evidence="2">
    <location>
        <begin position="1"/>
        <end position="36"/>
    </location>
</feature>
<evidence type="ECO:0000256" key="2">
    <source>
        <dbReference type="SAM" id="MobiDB-lite"/>
    </source>
</evidence>
<sequence length="342" mass="38674">MSPDSQKRSSLLRRELSKTSFSSGSSHEPLNPSFVQSSLDEARAELKLKSNTLQDLENERDALKASLEQAVGALESLRVTRESRENDIQSAREAFANAQEERDAYEHRFRVTCDELKALRDASITQDEVVGLLRDKVHAGQSEISRLKDELASLRDRLADVQSDTTIASHNEERPLDAGVPKFISRPMSDMIDFDLAGLHDTLTRNSELAAKLSVSLSEQEERLREVARLETELAEARESRAKLESMYGNSLDIAQRLQAELSRAIQPKAYLVTIPAKRPHLNTYITRRSLDYVGLDWIRSWTNPGNSVCLYIYRLAYSFGMPSESLQDWPDVITSRSNEDM</sequence>
<dbReference type="OrthoDB" id="2801097at2759"/>
<accession>A0A2H3JLD8</accession>
<protein>
    <submittedName>
        <fullName evidence="3">Uncharacterized protein</fullName>
    </submittedName>
</protein>
<name>A0A2H3JLD8_WOLCO</name>
<feature type="compositionally biased region" description="Polar residues" evidence="2">
    <location>
        <begin position="18"/>
        <end position="36"/>
    </location>
</feature>
<evidence type="ECO:0000313" key="4">
    <source>
        <dbReference type="Proteomes" id="UP000218811"/>
    </source>
</evidence>
<feature type="coiled-coil region" evidence="1">
    <location>
        <begin position="220"/>
        <end position="247"/>
    </location>
</feature>
<dbReference type="Gene3D" id="1.10.287.1490">
    <property type="match status" value="1"/>
</dbReference>
<gene>
    <name evidence="3" type="ORF">WOLCODRAFT_159199</name>
</gene>
<evidence type="ECO:0000256" key="1">
    <source>
        <dbReference type="SAM" id="Coils"/>
    </source>
</evidence>
<feature type="coiled-coil region" evidence="1">
    <location>
        <begin position="39"/>
        <end position="108"/>
    </location>
</feature>
<dbReference type="STRING" id="742152.A0A2H3JLD8"/>